<keyword evidence="1" id="KW-0732">Signal</keyword>
<reference evidence="2" key="1">
    <citation type="submission" date="2021-03" db="EMBL/GenBank/DDBJ databases">
        <authorList>
            <consortium name="Genoscope - CEA"/>
            <person name="William W."/>
        </authorList>
    </citation>
    <scope>NUCLEOTIDE SEQUENCE</scope>
    <source>
        <strain evidence="2">Doubled-haploid Pahang</strain>
    </source>
</reference>
<accession>A0A8D7A7V3</accession>
<proteinExistence type="predicted"/>
<evidence type="ECO:0000256" key="1">
    <source>
        <dbReference type="SAM" id="SignalP"/>
    </source>
</evidence>
<sequence>FVLCSLWFCFLVANFWGKRGIPAMLTCHGPHVVCDPCSENM</sequence>
<protein>
    <submittedName>
        <fullName evidence="2">(wild Malaysian banana) hypothetical protein</fullName>
    </submittedName>
</protein>
<dbReference type="EMBL" id="HG996469">
    <property type="protein sequence ID" value="CAG1844593.1"/>
    <property type="molecule type" value="Genomic_DNA"/>
</dbReference>
<feature type="non-terminal residue" evidence="2">
    <location>
        <position position="1"/>
    </location>
</feature>
<dbReference type="AlphaFoldDB" id="A0A8D7A7V3"/>
<name>A0A8D7A7V3_MUSAM</name>
<organism evidence="2">
    <name type="scientific">Musa acuminata subsp. malaccensis</name>
    <name type="common">Wild banana</name>
    <name type="synonym">Musa malaccensis</name>
    <dbReference type="NCBI Taxonomy" id="214687"/>
    <lineage>
        <taxon>Eukaryota</taxon>
        <taxon>Viridiplantae</taxon>
        <taxon>Streptophyta</taxon>
        <taxon>Embryophyta</taxon>
        <taxon>Tracheophyta</taxon>
        <taxon>Spermatophyta</taxon>
        <taxon>Magnoliopsida</taxon>
        <taxon>Liliopsida</taxon>
        <taxon>Zingiberales</taxon>
        <taxon>Musaceae</taxon>
        <taxon>Musa</taxon>
    </lineage>
</organism>
<evidence type="ECO:0000313" key="2">
    <source>
        <dbReference type="EMBL" id="CAG1844593.1"/>
    </source>
</evidence>
<feature type="chain" id="PRO_5034711001" evidence="1">
    <location>
        <begin position="18"/>
        <end position="41"/>
    </location>
</feature>
<feature type="signal peptide" evidence="1">
    <location>
        <begin position="1"/>
        <end position="17"/>
    </location>
</feature>
<gene>
    <name evidence="2" type="ORF">GSMUA_143880.1</name>
</gene>